<gene>
    <name evidence="1" type="ORF">ENQ87_01420</name>
</gene>
<dbReference type="AlphaFoldDB" id="A0A831XKA0"/>
<proteinExistence type="predicted"/>
<dbReference type="Pfam" id="PF14076">
    <property type="entry name" value="DUF4258"/>
    <property type="match status" value="1"/>
</dbReference>
<name>A0A831XKA0_GEOME</name>
<accession>A0A831XKA0</accession>
<organism evidence="1">
    <name type="scientific">Geobacter metallireducens</name>
    <dbReference type="NCBI Taxonomy" id="28232"/>
    <lineage>
        <taxon>Bacteria</taxon>
        <taxon>Pseudomonadati</taxon>
        <taxon>Thermodesulfobacteriota</taxon>
        <taxon>Desulfuromonadia</taxon>
        <taxon>Geobacterales</taxon>
        <taxon>Geobacteraceae</taxon>
        <taxon>Geobacter</taxon>
    </lineage>
</organism>
<reference evidence="1" key="1">
    <citation type="journal article" date="2020" name="mSystems">
        <title>Genome- and Community-Level Interaction Insights into Carbon Utilization and Element Cycling Functions of Hydrothermarchaeota in Hydrothermal Sediment.</title>
        <authorList>
            <person name="Zhou Z."/>
            <person name="Liu Y."/>
            <person name="Xu W."/>
            <person name="Pan J."/>
            <person name="Luo Z.H."/>
            <person name="Li M."/>
        </authorList>
    </citation>
    <scope>NUCLEOTIDE SEQUENCE [LARGE SCALE GENOMIC DNA]</scope>
    <source>
        <strain evidence="1">SpSt-349</strain>
    </source>
</reference>
<sequence length="105" mass="12044">MAIQIDVIRSLAASDNIALKRHSILRMHQRRITADELKEALLYCMLIEDYPSDRPLPSGLVLGRTAEGRVIHAVVAVDDDEPMLWIITVYEPTLSDWKEGFEQRR</sequence>
<dbReference type="EMBL" id="DSOV01000006">
    <property type="protein sequence ID" value="HEN41023.1"/>
    <property type="molecule type" value="Genomic_DNA"/>
</dbReference>
<evidence type="ECO:0000313" key="1">
    <source>
        <dbReference type="EMBL" id="HEN41023.1"/>
    </source>
</evidence>
<dbReference type="InterPro" id="IPR025354">
    <property type="entry name" value="DUF4258"/>
</dbReference>
<comment type="caution">
    <text evidence="1">The sequence shown here is derived from an EMBL/GenBank/DDBJ whole genome shotgun (WGS) entry which is preliminary data.</text>
</comment>
<protein>
    <submittedName>
        <fullName evidence="1">DUF4258 domain-containing protein</fullName>
    </submittedName>
</protein>